<protein>
    <submittedName>
        <fullName evidence="1">Uncharacterized protein</fullName>
    </submittedName>
</protein>
<reference evidence="2" key="1">
    <citation type="submission" date="2016-10" db="EMBL/GenBank/DDBJ databases">
        <authorList>
            <person name="Varghese N."/>
            <person name="Submissions S."/>
        </authorList>
    </citation>
    <scope>NUCLEOTIDE SEQUENCE [LARGE SCALE GENOMIC DNA]</scope>
    <source>
        <strain evidence="2">CGMCC 1.10784</strain>
    </source>
</reference>
<gene>
    <name evidence="1" type="ORF">SAMN05216378_0736</name>
</gene>
<evidence type="ECO:0000313" key="2">
    <source>
        <dbReference type="Proteomes" id="UP000198855"/>
    </source>
</evidence>
<evidence type="ECO:0000313" key="1">
    <source>
        <dbReference type="EMBL" id="SFD63075.1"/>
    </source>
</evidence>
<accession>A0A1I1TXH7</accession>
<dbReference type="EMBL" id="FOMT01000001">
    <property type="protein sequence ID" value="SFD63075.1"/>
    <property type="molecule type" value="Genomic_DNA"/>
</dbReference>
<keyword evidence="2" id="KW-1185">Reference proteome</keyword>
<dbReference type="STRING" id="1045775.SAMN05216378_0736"/>
<organism evidence="1 2">
    <name type="scientific">Paenibacillus catalpae</name>
    <dbReference type="NCBI Taxonomy" id="1045775"/>
    <lineage>
        <taxon>Bacteria</taxon>
        <taxon>Bacillati</taxon>
        <taxon>Bacillota</taxon>
        <taxon>Bacilli</taxon>
        <taxon>Bacillales</taxon>
        <taxon>Paenibacillaceae</taxon>
        <taxon>Paenibacillus</taxon>
    </lineage>
</organism>
<dbReference type="AlphaFoldDB" id="A0A1I1TXH7"/>
<sequence>MKNIRITLTVILSLTILTGWKSPPKQFYRSKMLYQCRLLGTSQDHRILQCVK</sequence>
<name>A0A1I1TXH7_9BACL</name>
<proteinExistence type="predicted"/>
<dbReference type="Proteomes" id="UP000198855">
    <property type="component" value="Unassembled WGS sequence"/>
</dbReference>